<protein>
    <recommendedName>
        <fullName evidence="7">Homeobox domain-containing protein</fullName>
    </recommendedName>
</protein>
<keyword evidence="5 6" id="KW-0238">DNA-binding</keyword>
<dbReference type="GeneTree" id="ENSGT00940000157315"/>
<dbReference type="Gene3D" id="1.10.10.60">
    <property type="entry name" value="Homeodomain-like"/>
    <property type="match status" value="1"/>
</dbReference>
<dbReference type="Proteomes" id="UP000694402">
    <property type="component" value="Unassembled WGS sequence"/>
</dbReference>
<dbReference type="Ensembl" id="ENSOTST00005191458.1">
    <property type="protein sequence ID" value="ENSOTSP00005151404.1"/>
    <property type="gene ID" value="ENSOTSG00005066273.1"/>
</dbReference>
<dbReference type="GO" id="GO:0005634">
    <property type="term" value="C:nucleus"/>
    <property type="evidence" value="ECO:0007669"/>
    <property type="project" value="UniProtKB-SubCell"/>
</dbReference>
<sequence length="256" mass="28844">MSISLDYSVKSSDGRSCSLRSFHSDHGITTFQSCAVIRTTVGQFMPSRDGIPHRHAYGAHPACISGYGRQGFCTTHNHYALNQDVESVTGFPQCAWLMYSRNISSSMVPQHCQGYGVRPLHKQANLCPFNGCLNPLSRLHAAHLDACCSPLSERASNSQTFDRMKVKRNPPKTGECHAEWDIITIRNSLITALEKELIFNKYLTRARCVEITTAFQLNETYFKICFQNRRMKQKKREKEGLLPNKAPASDLVIAAW</sequence>
<dbReference type="SUPFAM" id="SSF46689">
    <property type="entry name" value="Homeodomain-like"/>
    <property type="match status" value="1"/>
</dbReference>
<evidence type="ECO:0000256" key="4">
    <source>
        <dbReference type="ARBA" id="ARBA00023163"/>
    </source>
</evidence>
<dbReference type="PANTHER" id="PTHR45946">
    <property type="entry name" value="HOMEOBOX PROTEIN ROUGH-RELATED"/>
    <property type="match status" value="1"/>
</dbReference>
<feature type="DNA-binding region" description="Homeobox" evidence="5">
    <location>
        <begin position="192"/>
        <end position="237"/>
    </location>
</feature>
<dbReference type="InterPro" id="IPR001356">
    <property type="entry name" value="HD"/>
</dbReference>
<keyword evidence="2" id="KW-0217">Developmental protein</keyword>
<keyword evidence="5 6" id="KW-0371">Homeobox</keyword>
<evidence type="ECO:0000256" key="6">
    <source>
        <dbReference type="RuleBase" id="RU000682"/>
    </source>
</evidence>
<evidence type="ECO:0000256" key="3">
    <source>
        <dbReference type="ARBA" id="ARBA00023015"/>
    </source>
</evidence>
<dbReference type="AlphaFoldDB" id="A0AAZ3SE91"/>
<dbReference type="Pfam" id="PF00046">
    <property type="entry name" value="Homeodomain"/>
    <property type="match status" value="1"/>
</dbReference>
<evidence type="ECO:0000256" key="1">
    <source>
        <dbReference type="ARBA" id="ARBA00004123"/>
    </source>
</evidence>
<dbReference type="InterPro" id="IPR046327">
    <property type="entry name" value="HXA1/B1/D1"/>
</dbReference>
<proteinExistence type="predicted"/>
<comment type="subcellular location">
    <subcellularLocation>
        <location evidence="1 5 6">Nucleus</location>
    </subcellularLocation>
</comment>
<feature type="domain" description="Homeobox" evidence="7">
    <location>
        <begin position="190"/>
        <end position="236"/>
    </location>
</feature>
<dbReference type="InterPro" id="IPR009057">
    <property type="entry name" value="Homeodomain-like_sf"/>
</dbReference>
<evidence type="ECO:0000256" key="5">
    <source>
        <dbReference type="PROSITE-ProRule" id="PRU00108"/>
    </source>
</evidence>
<reference evidence="8" key="3">
    <citation type="submission" date="2025-09" db="UniProtKB">
        <authorList>
            <consortium name="Ensembl"/>
        </authorList>
    </citation>
    <scope>IDENTIFICATION</scope>
</reference>
<keyword evidence="5 6" id="KW-0539">Nucleus</keyword>
<evidence type="ECO:0000256" key="2">
    <source>
        <dbReference type="ARBA" id="ARBA00022473"/>
    </source>
</evidence>
<keyword evidence="9" id="KW-1185">Reference proteome</keyword>
<evidence type="ECO:0000259" key="7">
    <source>
        <dbReference type="PROSITE" id="PS50071"/>
    </source>
</evidence>
<evidence type="ECO:0000313" key="8">
    <source>
        <dbReference type="Ensembl" id="ENSOTSP00005151404.1"/>
    </source>
</evidence>
<dbReference type="PROSITE" id="PS50071">
    <property type="entry name" value="HOMEOBOX_2"/>
    <property type="match status" value="1"/>
</dbReference>
<reference evidence="8" key="2">
    <citation type="submission" date="2025-08" db="UniProtKB">
        <authorList>
            <consortium name="Ensembl"/>
        </authorList>
    </citation>
    <scope>IDENTIFICATION</scope>
</reference>
<evidence type="ECO:0000313" key="9">
    <source>
        <dbReference type="Proteomes" id="UP000694402"/>
    </source>
</evidence>
<dbReference type="GO" id="GO:0000981">
    <property type="term" value="F:DNA-binding transcription factor activity, RNA polymerase II-specific"/>
    <property type="evidence" value="ECO:0007669"/>
    <property type="project" value="TreeGrafter"/>
</dbReference>
<dbReference type="SMART" id="SM00389">
    <property type="entry name" value="HOX"/>
    <property type="match status" value="1"/>
</dbReference>
<reference evidence="9" key="1">
    <citation type="journal article" date="2018" name="PLoS ONE">
        <title>Chinook salmon (Oncorhynchus tshawytscha) genome and transcriptome.</title>
        <authorList>
            <person name="Christensen K.A."/>
            <person name="Leong J.S."/>
            <person name="Sakhrani D."/>
            <person name="Biagi C.A."/>
            <person name="Minkley D.R."/>
            <person name="Withler R.E."/>
            <person name="Rondeau E.B."/>
            <person name="Koop B.F."/>
            <person name="Devlin R.H."/>
        </authorList>
    </citation>
    <scope>NUCLEOTIDE SEQUENCE [LARGE SCALE GENOMIC DNA]</scope>
</reference>
<accession>A0AAZ3SE91</accession>
<name>A0AAZ3SE91_ONCTS</name>
<dbReference type="GO" id="GO:0000978">
    <property type="term" value="F:RNA polymerase II cis-regulatory region sequence-specific DNA binding"/>
    <property type="evidence" value="ECO:0007669"/>
    <property type="project" value="TreeGrafter"/>
</dbReference>
<dbReference type="CDD" id="cd00086">
    <property type="entry name" value="homeodomain"/>
    <property type="match status" value="1"/>
</dbReference>
<organism evidence="8 9">
    <name type="scientific">Oncorhynchus tshawytscha</name>
    <name type="common">Chinook salmon</name>
    <name type="synonym">Salmo tshawytscha</name>
    <dbReference type="NCBI Taxonomy" id="74940"/>
    <lineage>
        <taxon>Eukaryota</taxon>
        <taxon>Metazoa</taxon>
        <taxon>Chordata</taxon>
        <taxon>Craniata</taxon>
        <taxon>Vertebrata</taxon>
        <taxon>Euteleostomi</taxon>
        <taxon>Actinopterygii</taxon>
        <taxon>Neopterygii</taxon>
        <taxon>Teleostei</taxon>
        <taxon>Protacanthopterygii</taxon>
        <taxon>Salmoniformes</taxon>
        <taxon>Salmonidae</taxon>
        <taxon>Salmoninae</taxon>
        <taxon>Oncorhynchus</taxon>
    </lineage>
</organism>
<keyword evidence="3" id="KW-0805">Transcription regulation</keyword>
<dbReference type="PANTHER" id="PTHR45946:SF3">
    <property type="entry name" value="HOMEOBOX PROTEIN HOX-A1"/>
    <property type="match status" value="1"/>
</dbReference>
<keyword evidence="4" id="KW-0804">Transcription</keyword>